<evidence type="ECO:0000313" key="2">
    <source>
        <dbReference type="Proteomes" id="UP000245252"/>
    </source>
</evidence>
<dbReference type="EMBL" id="QFBC01000004">
    <property type="protein sequence ID" value="PWE55906.1"/>
    <property type="molecule type" value="Genomic_DNA"/>
</dbReference>
<gene>
    <name evidence="1" type="ORF">DEM27_10630</name>
</gene>
<dbReference type="RefSeq" id="WP_109458224.1">
    <property type="nucleotide sequence ID" value="NZ_QFBC01000004.1"/>
</dbReference>
<keyword evidence="2" id="KW-1185">Reference proteome</keyword>
<evidence type="ECO:0000313" key="1">
    <source>
        <dbReference type="EMBL" id="PWE55906.1"/>
    </source>
</evidence>
<dbReference type="AlphaFoldDB" id="A0A2U2DRF6"/>
<organism evidence="1 2">
    <name type="scientific">Metarhizobium album</name>
    <dbReference type="NCBI Taxonomy" id="2182425"/>
    <lineage>
        <taxon>Bacteria</taxon>
        <taxon>Pseudomonadati</taxon>
        <taxon>Pseudomonadota</taxon>
        <taxon>Alphaproteobacteria</taxon>
        <taxon>Hyphomicrobiales</taxon>
        <taxon>Rhizobiaceae</taxon>
        <taxon>Metarhizobium</taxon>
    </lineage>
</organism>
<name>A0A2U2DRF6_9HYPH</name>
<reference evidence="1 2" key="1">
    <citation type="submission" date="2018-05" db="EMBL/GenBank/DDBJ databases">
        <title>The draft genome of strain NS-104.</title>
        <authorList>
            <person name="Hang P."/>
            <person name="Jiang J."/>
        </authorList>
    </citation>
    <scope>NUCLEOTIDE SEQUENCE [LARGE SCALE GENOMIC DNA]</scope>
    <source>
        <strain evidence="1 2">NS-104</strain>
    </source>
</reference>
<protein>
    <submittedName>
        <fullName evidence="1">Uncharacterized protein</fullName>
    </submittedName>
</protein>
<sequence>MTDIPKDNVEGVDIPRLPVGTPVVKVLGYPFPGTVVSTFHTLSGQERFVVEATGEAYRGMLHIFNGDQLRATTEGTDR</sequence>
<accession>A0A2U2DRF6</accession>
<dbReference type="OrthoDB" id="8245103at2"/>
<proteinExistence type="predicted"/>
<comment type="caution">
    <text evidence="1">The sequence shown here is derived from an EMBL/GenBank/DDBJ whole genome shotgun (WGS) entry which is preliminary data.</text>
</comment>
<dbReference type="Proteomes" id="UP000245252">
    <property type="component" value="Unassembled WGS sequence"/>
</dbReference>